<dbReference type="OrthoDB" id="956698at2"/>
<feature type="domain" description="HTH tetR-type" evidence="3">
    <location>
        <begin position="12"/>
        <end position="72"/>
    </location>
</feature>
<name>A0A1G8A5T9_9MICO</name>
<dbReference type="InterPro" id="IPR050624">
    <property type="entry name" value="HTH-type_Tx_Regulator"/>
</dbReference>
<dbReference type="RefSeq" id="WP_091490016.1">
    <property type="nucleotide sequence ID" value="NZ_LT629692.1"/>
</dbReference>
<proteinExistence type="predicted"/>
<organism evidence="5 6">
    <name type="scientific">Microbacterium pygmaeum</name>
    <dbReference type="NCBI Taxonomy" id="370764"/>
    <lineage>
        <taxon>Bacteria</taxon>
        <taxon>Bacillati</taxon>
        <taxon>Actinomycetota</taxon>
        <taxon>Actinomycetes</taxon>
        <taxon>Micrococcales</taxon>
        <taxon>Microbacteriaceae</taxon>
        <taxon>Microbacterium</taxon>
    </lineage>
</organism>
<evidence type="ECO:0000256" key="1">
    <source>
        <dbReference type="ARBA" id="ARBA00023125"/>
    </source>
</evidence>
<dbReference type="GO" id="GO:0003677">
    <property type="term" value="F:DNA binding"/>
    <property type="evidence" value="ECO:0007669"/>
    <property type="project" value="UniProtKB-UniRule"/>
</dbReference>
<evidence type="ECO:0000313" key="5">
    <source>
        <dbReference type="EMBL" id="SDH16243.1"/>
    </source>
</evidence>
<dbReference type="PROSITE" id="PS51819">
    <property type="entry name" value="VOC"/>
    <property type="match status" value="1"/>
</dbReference>
<dbReference type="InterPro" id="IPR029068">
    <property type="entry name" value="Glyas_Bleomycin-R_OHBP_Dase"/>
</dbReference>
<dbReference type="Gene3D" id="1.10.357.10">
    <property type="entry name" value="Tetracycline Repressor, domain 2"/>
    <property type="match status" value="1"/>
</dbReference>
<gene>
    <name evidence="5" type="ORF">SAMN04489810_2274</name>
</gene>
<keyword evidence="1 2" id="KW-0238">DNA-binding</keyword>
<dbReference type="Pfam" id="PF00440">
    <property type="entry name" value="TetR_N"/>
    <property type="match status" value="1"/>
</dbReference>
<dbReference type="Pfam" id="PF18029">
    <property type="entry name" value="Glyoxalase_6"/>
    <property type="match status" value="1"/>
</dbReference>
<dbReference type="EMBL" id="LT629692">
    <property type="protein sequence ID" value="SDH16243.1"/>
    <property type="molecule type" value="Genomic_DNA"/>
</dbReference>
<evidence type="ECO:0000259" key="4">
    <source>
        <dbReference type="PROSITE" id="PS51819"/>
    </source>
</evidence>
<evidence type="ECO:0000256" key="2">
    <source>
        <dbReference type="PROSITE-ProRule" id="PRU00335"/>
    </source>
</evidence>
<dbReference type="SUPFAM" id="SSF46689">
    <property type="entry name" value="Homeodomain-like"/>
    <property type="match status" value="1"/>
</dbReference>
<feature type="domain" description="VOC" evidence="4">
    <location>
        <begin position="202"/>
        <end position="326"/>
    </location>
</feature>
<sequence>MSSESRAGRPKASSRETLAEAACELFLEQGYEQTSIADITRRAGVSRSSFFNYFASKGEILWSGLDERIARFESQLGRAGGADATAAVRAGLIALGTDFAPDTLALALGNTRAMGIEEELEREASLRRARIARAVADRLTADGADRLHAEVAAAAYAGAVLAAVDAWAREGAGRTSLSGFLPRALAIAERTGVPEVQRGDVRQLRVVVHAAQFEGALTFYRDVVGMPQQAAFEADGGAHVVILDAGRATLELANTAQVAFIDGVETDGGTSERIRIALEVDDTAGVVERLAAAGAQVEASARLTPWRSMNARLRAPADLQLTVFQELGDD</sequence>
<accession>A0A1G8A5T9</accession>
<evidence type="ECO:0000313" key="6">
    <source>
        <dbReference type="Proteomes" id="UP000199009"/>
    </source>
</evidence>
<dbReference type="PANTHER" id="PTHR43479">
    <property type="entry name" value="ACREF/ENVCD OPERON REPRESSOR-RELATED"/>
    <property type="match status" value="1"/>
</dbReference>
<dbReference type="PROSITE" id="PS50977">
    <property type="entry name" value="HTH_TETR_2"/>
    <property type="match status" value="1"/>
</dbReference>
<dbReference type="InterPro" id="IPR037523">
    <property type="entry name" value="VOC_core"/>
</dbReference>
<keyword evidence="6" id="KW-1185">Reference proteome</keyword>
<reference evidence="5 6" key="1">
    <citation type="submission" date="2016-10" db="EMBL/GenBank/DDBJ databases">
        <authorList>
            <person name="de Groot N.N."/>
        </authorList>
    </citation>
    <scope>NUCLEOTIDE SEQUENCE [LARGE SCALE GENOMIC DNA]</scope>
    <source>
        <strain evidence="5 6">DSM 23142</strain>
    </source>
</reference>
<dbReference type="InterPro" id="IPR001647">
    <property type="entry name" value="HTH_TetR"/>
</dbReference>
<protein>
    <submittedName>
        <fullName evidence="5">DNA-binding transcriptional regulator, AcrR family</fullName>
    </submittedName>
</protein>
<dbReference type="STRING" id="370764.SAMN04489810_2274"/>
<dbReference type="Gene3D" id="3.10.180.10">
    <property type="entry name" value="2,3-Dihydroxybiphenyl 1,2-Dioxygenase, domain 1"/>
    <property type="match status" value="1"/>
</dbReference>
<dbReference type="Proteomes" id="UP000199009">
    <property type="component" value="Chromosome I"/>
</dbReference>
<dbReference type="AlphaFoldDB" id="A0A1G8A5T9"/>
<dbReference type="PANTHER" id="PTHR43479:SF11">
    <property type="entry name" value="ACREF_ENVCD OPERON REPRESSOR-RELATED"/>
    <property type="match status" value="1"/>
</dbReference>
<dbReference type="SUPFAM" id="SSF54593">
    <property type="entry name" value="Glyoxalase/Bleomycin resistance protein/Dihydroxybiphenyl dioxygenase"/>
    <property type="match status" value="1"/>
</dbReference>
<dbReference type="PRINTS" id="PR00455">
    <property type="entry name" value="HTHTETR"/>
</dbReference>
<evidence type="ECO:0000259" key="3">
    <source>
        <dbReference type="PROSITE" id="PS50977"/>
    </source>
</evidence>
<dbReference type="InterPro" id="IPR009057">
    <property type="entry name" value="Homeodomain-like_sf"/>
</dbReference>
<feature type="DNA-binding region" description="H-T-H motif" evidence="2">
    <location>
        <begin position="35"/>
        <end position="54"/>
    </location>
</feature>
<dbReference type="InterPro" id="IPR041581">
    <property type="entry name" value="Glyoxalase_6"/>
</dbReference>